<feature type="signal peptide" evidence="4">
    <location>
        <begin position="1"/>
        <end position="25"/>
    </location>
</feature>
<dbReference type="FunFam" id="2.60.40.770:FF:000001">
    <property type="entry name" value="NPC intracellular cholesterol transporter 2"/>
    <property type="match status" value="1"/>
</dbReference>
<dbReference type="GeneID" id="108633086"/>
<dbReference type="KEGG" id="ccal:108633086"/>
<dbReference type="Proteomes" id="UP000694925">
    <property type="component" value="Unplaced"/>
</dbReference>
<evidence type="ECO:0000313" key="6">
    <source>
        <dbReference type="Proteomes" id="UP000694925"/>
    </source>
</evidence>
<dbReference type="AlphaFoldDB" id="A0AAJ7JIJ0"/>
<organism evidence="6 7">
    <name type="scientific">Ceratina calcarata</name>
    <dbReference type="NCBI Taxonomy" id="156304"/>
    <lineage>
        <taxon>Eukaryota</taxon>
        <taxon>Metazoa</taxon>
        <taxon>Ecdysozoa</taxon>
        <taxon>Arthropoda</taxon>
        <taxon>Hexapoda</taxon>
        <taxon>Insecta</taxon>
        <taxon>Pterygota</taxon>
        <taxon>Neoptera</taxon>
        <taxon>Endopterygota</taxon>
        <taxon>Hymenoptera</taxon>
        <taxon>Apocrita</taxon>
        <taxon>Aculeata</taxon>
        <taxon>Apoidea</taxon>
        <taxon>Anthophila</taxon>
        <taxon>Apidae</taxon>
        <taxon>Ceratina</taxon>
        <taxon>Zadontomerus</taxon>
    </lineage>
</organism>
<evidence type="ECO:0000256" key="3">
    <source>
        <dbReference type="ARBA" id="ARBA00022525"/>
    </source>
</evidence>
<feature type="domain" description="MD-2-related lipid-recognition" evidence="5">
    <location>
        <begin position="30"/>
        <end position="158"/>
    </location>
</feature>
<keyword evidence="3" id="KW-0964">Secreted</keyword>
<dbReference type="InterPro" id="IPR014756">
    <property type="entry name" value="Ig_E-set"/>
</dbReference>
<gene>
    <name evidence="7" type="primary">LOC108633086</name>
</gene>
<dbReference type="InterPro" id="IPR003172">
    <property type="entry name" value="ML_dom"/>
</dbReference>
<accession>A0AAJ7JIJ0</accession>
<dbReference type="SUPFAM" id="SSF81296">
    <property type="entry name" value="E set domains"/>
    <property type="match status" value="1"/>
</dbReference>
<dbReference type="RefSeq" id="XP_017893559.1">
    <property type="nucleotide sequence ID" value="XM_018038070.2"/>
</dbReference>
<comment type="subcellular location">
    <subcellularLocation>
        <location evidence="1">Secreted</location>
    </subcellularLocation>
</comment>
<comment type="similarity">
    <text evidence="2">Belongs to the NPC2 family.</text>
</comment>
<name>A0AAJ7JIJ0_9HYME</name>
<feature type="chain" id="PRO_5042586898" evidence="4">
    <location>
        <begin position="26"/>
        <end position="162"/>
    </location>
</feature>
<reference evidence="7" key="1">
    <citation type="submission" date="2025-08" db="UniProtKB">
        <authorList>
            <consortium name="RefSeq"/>
        </authorList>
    </citation>
    <scope>IDENTIFICATION</scope>
    <source>
        <tissue evidence="7">Whole body</tissue>
    </source>
</reference>
<dbReference type="GO" id="GO:0005576">
    <property type="term" value="C:extracellular region"/>
    <property type="evidence" value="ECO:0007669"/>
    <property type="project" value="UniProtKB-SubCell"/>
</dbReference>
<keyword evidence="6" id="KW-1185">Reference proteome</keyword>
<keyword evidence="4" id="KW-0732">Signal</keyword>
<evidence type="ECO:0000256" key="2">
    <source>
        <dbReference type="ARBA" id="ARBA00006370"/>
    </source>
</evidence>
<dbReference type="Pfam" id="PF02221">
    <property type="entry name" value="E1_DerP2_DerF2"/>
    <property type="match status" value="1"/>
</dbReference>
<dbReference type="SMART" id="SM00737">
    <property type="entry name" value="ML"/>
    <property type="match status" value="1"/>
</dbReference>
<evidence type="ECO:0000256" key="1">
    <source>
        <dbReference type="ARBA" id="ARBA00004613"/>
    </source>
</evidence>
<evidence type="ECO:0000256" key="4">
    <source>
        <dbReference type="SAM" id="SignalP"/>
    </source>
</evidence>
<sequence>MTRDNVTLLSFISFLLFSGLYNVEGELIQWRPCPYPNAATASNCTIHEVYVDPCEDAASGKPCNFKRGISANMTFHYTPSFSSESIQGGIYWTIDSIDIPILSVRSNPCSLTTCPLEAGQKNIYHLETTVRRYPLREYDLKWRIWNDQQEECCFIYQITITR</sequence>
<dbReference type="Gene3D" id="2.60.40.770">
    <property type="match status" value="1"/>
</dbReference>
<evidence type="ECO:0000313" key="7">
    <source>
        <dbReference type="RefSeq" id="XP_017893559.1"/>
    </source>
</evidence>
<protein>
    <submittedName>
        <fullName evidence="7">MD-2-related lipid-recognition protein-like</fullName>
    </submittedName>
</protein>
<proteinExistence type="inferred from homology"/>
<evidence type="ECO:0000259" key="5">
    <source>
        <dbReference type="SMART" id="SM00737"/>
    </source>
</evidence>